<dbReference type="PANTHER" id="PTHR43581">
    <property type="entry name" value="ATP/GTP PHOSPHATASE"/>
    <property type="match status" value="1"/>
</dbReference>
<organism evidence="2 3">
    <name type="scientific">Bryocella elongata</name>
    <dbReference type="NCBI Taxonomy" id="863522"/>
    <lineage>
        <taxon>Bacteria</taxon>
        <taxon>Pseudomonadati</taxon>
        <taxon>Acidobacteriota</taxon>
        <taxon>Terriglobia</taxon>
        <taxon>Terriglobales</taxon>
        <taxon>Acidobacteriaceae</taxon>
        <taxon>Bryocella</taxon>
    </lineage>
</organism>
<dbReference type="AlphaFoldDB" id="A0A1H5YN95"/>
<dbReference type="EMBL" id="FNVA01000003">
    <property type="protein sequence ID" value="SEG25464.1"/>
    <property type="molecule type" value="Genomic_DNA"/>
</dbReference>
<dbReference type="RefSeq" id="WP_103933250.1">
    <property type="nucleotide sequence ID" value="NZ_FNVA01000003.1"/>
</dbReference>
<dbReference type="Gene3D" id="3.40.50.300">
    <property type="entry name" value="P-loop containing nucleotide triphosphate hydrolases"/>
    <property type="match status" value="2"/>
</dbReference>
<feature type="domain" description="RecF/RecN/SMC N-terminal" evidence="1">
    <location>
        <begin position="1"/>
        <end position="309"/>
    </location>
</feature>
<name>A0A1H5YN95_9BACT</name>
<dbReference type="InterPro" id="IPR003395">
    <property type="entry name" value="RecF/RecN/SMC_N"/>
</dbReference>
<dbReference type="OrthoDB" id="101508at2"/>
<evidence type="ECO:0000313" key="2">
    <source>
        <dbReference type="EMBL" id="SEG25464.1"/>
    </source>
</evidence>
<dbReference type="Proteomes" id="UP000236728">
    <property type="component" value="Unassembled WGS sequence"/>
</dbReference>
<accession>A0A1H5YN95</accession>
<evidence type="ECO:0000259" key="1">
    <source>
        <dbReference type="Pfam" id="PF02463"/>
    </source>
</evidence>
<dbReference type="SUPFAM" id="SSF52540">
    <property type="entry name" value="P-loop containing nucleoside triphosphate hydrolases"/>
    <property type="match status" value="1"/>
</dbReference>
<dbReference type="InterPro" id="IPR051396">
    <property type="entry name" value="Bact_Antivir_Def_Nuclease"/>
</dbReference>
<proteinExistence type="predicted"/>
<evidence type="ECO:0000313" key="3">
    <source>
        <dbReference type="Proteomes" id="UP000236728"/>
    </source>
</evidence>
<sequence>MIESLEINNFRGFKKIELKKLSRINILVGDNGSGKTALLESIFLTGGLGPELYLRTRAWRGIGDKIQVGLDRDQYEALWKEIFHSLDQNLAVDMSFVDSESGRRELRIYYDASQTTLMPLNMNVRSSYESGDIHPLTFEWRSDGREPTKLSASITPQGVIQLPQISDLYPIMFLPAQMSFPPEEAAKRFSFLSRRQRQTGVLKIIKSLFPIVEDVSVEIVSGTPGLYVSVKGMSEKMAVGSLSGGLSKFLTILFAIAATPKGVVIIDEIENGFFYKKYEEVWTGITDLAEEHETQLFVSTHSLECLQAALPSVSSSPSMFTLLRTESARSECSVKAFSGKDLLAGLQQRIDFR</sequence>
<gene>
    <name evidence="2" type="ORF">SAMN05421819_2397</name>
</gene>
<reference evidence="2 3" key="1">
    <citation type="submission" date="2016-10" db="EMBL/GenBank/DDBJ databases">
        <authorList>
            <person name="de Groot N.N."/>
        </authorList>
    </citation>
    <scope>NUCLEOTIDE SEQUENCE [LARGE SCALE GENOMIC DNA]</scope>
    <source>
        <strain evidence="2 3">DSM 22489</strain>
    </source>
</reference>
<dbReference type="Pfam" id="PF02463">
    <property type="entry name" value="SMC_N"/>
    <property type="match status" value="1"/>
</dbReference>
<dbReference type="PANTHER" id="PTHR43581:SF4">
    <property type="entry name" value="ATP_GTP PHOSPHATASE"/>
    <property type="match status" value="1"/>
</dbReference>
<keyword evidence="3" id="KW-1185">Reference proteome</keyword>
<dbReference type="InterPro" id="IPR027417">
    <property type="entry name" value="P-loop_NTPase"/>
</dbReference>
<protein>
    <submittedName>
        <fullName evidence="2">ATPase/GTPase, AAA15 family</fullName>
    </submittedName>
</protein>